<feature type="signal peptide" evidence="1">
    <location>
        <begin position="1"/>
        <end position="18"/>
    </location>
</feature>
<accession>A0A1I7B254</accession>
<dbReference type="InterPro" id="IPR001466">
    <property type="entry name" value="Beta-lactam-related"/>
</dbReference>
<name>A0A1I7B254_9FLAO</name>
<gene>
    <name evidence="3" type="ORF">SAMN05216474_2474</name>
</gene>
<dbReference type="Gene3D" id="3.40.710.10">
    <property type="entry name" value="DD-peptidase/beta-lactamase superfamily"/>
    <property type="match status" value="1"/>
</dbReference>
<dbReference type="EMBL" id="FPAS01000004">
    <property type="protein sequence ID" value="SFT81184.1"/>
    <property type="molecule type" value="Genomic_DNA"/>
</dbReference>
<dbReference type="Pfam" id="PF00144">
    <property type="entry name" value="Beta-lactamase"/>
    <property type="match status" value="1"/>
</dbReference>
<dbReference type="SUPFAM" id="SSF56601">
    <property type="entry name" value="beta-lactamase/transpeptidase-like"/>
    <property type="match status" value="1"/>
</dbReference>
<feature type="domain" description="Beta-lactamase-related" evidence="2">
    <location>
        <begin position="52"/>
        <end position="134"/>
    </location>
</feature>
<keyword evidence="4" id="KW-1185">Reference proteome</keyword>
<dbReference type="InterPro" id="IPR012338">
    <property type="entry name" value="Beta-lactam/transpept-like"/>
</dbReference>
<evidence type="ECO:0000313" key="3">
    <source>
        <dbReference type="EMBL" id="SFT81184.1"/>
    </source>
</evidence>
<protein>
    <submittedName>
        <fullName evidence="3">Beta-lactamase class C</fullName>
    </submittedName>
</protein>
<dbReference type="Proteomes" id="UP000236454">
    <property type="component" value="Unassembled WGS sequence"/>
</dbReference>
<feature type="chain" id="PRO_5014744479" evidence="1">
    <location>
        <begin position="19"/>
        <end position="169"/>
    </location>
</feature>
<dbReference type="PROSITE" id="PS51257">
    <property type="entry name" value="PROKAR_LIPOPROTEIN"/>
    <property type="match status" value="1"/>
</dbReference>
<dbReference type="RefSeq" id="WP_090250557.1">
    <property type="nucleotide sequence ID" value="NZ_FPAS01000004.1"/>
</dbReference>
<keyword evidence="1" id="KW-0732">Signal</keyword>
<sequence>MRYLLSILLAIFASSCFGQLITEELEREINRRIELEINPSFSIGILYPDGTAEYYGYGQPNTYSKQPDSLTLYEIGSITKTFTSTLATFYLKDSLNAPLSHFFPEITHPKLAQISPYQLQHHIAGIPRLSEQLKDYKNARIAYETALSLNLKNELLKTKIERCKSLEAK</sequence>
<evidence type="ECO:0000256" key="1">
    <source>
        <dbReference type="SAM" id="SignalP"/>
    </source>
</evidence>
<dbReference type="OrthoDB" id="9793489at2"/>
<reference evidence="3 4" key="1">
    <citation type="submission" date="2016-10" db="EMBL/GenBank/DDBJ databases">
        <authorList>
            <person name="de Groot N.N."/>
        </authorList>
    </citation>
    <scope>NUCLEOTIDE SEQUENCE [LARGE SCALE GENOMIC DNA]</scope>
    <source>
        <strain evidence="3 4">CGMCC 1.7005</strain>
    </source>
</reference>
<evidence type="ECO:0000259" key="2">
    <source>
        <dbReference type="Pfam" id="PF00144"/>
    </source>
</evidence>
<organism evidence="3 4">
    <name type="scientific">Lishizhenia tianjinensis</name>
    <dbReference type="NCBI Taxonomy" id="477690"/>
    <lineage>
        <taxon>Bacteria</taxon>
        <taxon>Pseudomonadati</taxon>
        <taxon>Bacteroidota</taxon>
        <taxon>Flavobacteriia</taxon>
        <taxon>Flavobacteriales</taxon>
        <taxon>Crocinitomicaceae</taxon>
        <taxon>Lishizhenia</taxon>
    </lineage>
</organism>
<proteinExistence type="predicted"/>
<evidence type="ECO:0000313" key="4">
    <source>
        <dbReference type="Proteomes" id="UP000236454"/>
    </source>
</evidence>
<dbReference type="STRING" id="477690.SAMN05216474_2474"/>
<dbReference type="AlphaFoldDB" id="A0A1I7B254"/>